<keyword evidence="4" id="KW-1185">Reference proteome</keyword>
<dbReference type="CDD" id="cd16018">
    <property type="entry name" value="Enpp"/>
    <property type="match status" value="1"/>
</dbReference>
<reference key="2">
    <citation type="submission" date="2011-10" db="EMBL/GenBank/DDBJ databases">
        <title>The genome and transcriptome sequence of Clonorchis sinensis provide insights into the carcinogenic liver fluke.</title>
        <authorList>
            <person name="Wang X."/>
            <person name="Huang Y."/>
            <person name="Chen W."/>
            <person name="Liu H."/>
            <person name="Guo L."/>
            <person name="Chen Y."/>
            <person name="Luo F."/>
            <person name="Zhou W."/>
            <person name="Sun J."/>
            <person name="Mao Q."/>
            <person name="Liang P."/>
            <person name="Zhou C."/>
            <person name="Tian Y."/>
            <person name="Men J."/>
            <person name="Lv X."/>
            <person name="Huang L."/>
            <person name="Zhou J."/>
            <person name="Hu Y."/>
            <person name="Li R."/>
            <person name="Zhang F."/>
            <person name="Lei H."/>
            <person name="Li X."/>
            <person name="Hu X."/>
            <person name="Liang C."/>
            <person name="Xu J."/>
            <person name="Wu Z."/>
            <person name="Yu X."/>
        </authorList>
    </citation>
    <scope>NUCLEOTIDE SEQUENCE</scope>
    <source>
        <strain>Henan</strain>
    </source>
</reference>
<protein>
    <submittedName>
        <fullName evidence="3">Ectonucleotide pyrophosphatase/phosphodiesterase family member 5</fullName>
    </submittedName>
</protein>
<proteinExistence type="predicted"/>
<dbReference type="InterPro" id="IPR002591">
    <property type="entry name" value="Phosphodiest/P_Trfase"/>
</dbReference>
<feature type="non-terminal residue" evidence="3">
    <location>
        <position position="1"/>
    </location>
</feature>
<accession>H2KSE7</accession>
<feature type="compositionally biased region" description="Polar residues" evidence="1">
    <location>
        <begin position="519"/>
        <end position="534"/>
    </location>
</feature>
<name>H2KSE7_CLOSI</name>
<dbReference type="PANTHER" id="PTHR10151">
    <property type="entry name" value="ECTONUCLEOTIDE PYROPHOSPHATASE/PHOSPHODIESTERASE"/>
    <property type="match status" value="1"/>
</dbReference>
<dbReference type="GO" id="GO:0016787">
    <property type="term" value="F:hydrolase activity"/>
    <property type="evidence" value="ECO:0007669"/>
    <property type="project" value="UniProtKB-ARBA"/>
</dbReference>
<dbReference type="Gene3D" id="3.40.720.10">
    <property type="entry name" value="Alkaline Phosphatase, subunit A"/>
    <property type="match status" value="2"/>
</dbReference>
<sequence length="587" mass="65869">NSERIYSLLQRLHMKLDALVPTSSSQALTEPLLPLSSMEELRSSYSASSRTSQCRLLSAVIDGPQKMWAKWLSVERETRANPCATTAPTNETAVGSKLLLISLDGFRHDYMDKALAFGVNISGFQRIWSSGFRVLRVENEFITRTAPNHFSMVTGQHEETHGIVDNVFFDPGLNQTFVLSNSTQATESLWFDVGAEPIWVTNQLHGHRTGVTSWPGSLAPIKGQLPSVHYPVFDPTISFRKSIEDALGWLESDVNLALLYHNEPDATGHKTGPGSAEVLNVIASLNHDLEYLLDRIRRSPKLNRSLNLIVTSDHEFTVGHLIGKLMYKHPKMIVYRKDELPARLFYSHSRRIAPVVVYADVGWMIVKSKQDALSLGHRGEHGYDPDSPDMAPFLLATGPGFNRFPPNHTVPSIRLVDIYPIMCHILGLDKPGPHNGSLSRVSYLLRSATTEPASWFHSTWDKLTALLIFVFVVLVSATLVAFACLVHCRLRSRSMHLQRRARQRRDAEHLQQGVPMRHLNTSRNHSGSQGSKTNGAALHSYPPEDLQRLLLAANDDDEVEQFSRQSRFYVDDSTLLGMLHDPHSRFP</sequence>
<dbReference type="PANTHER" id="PTHR10151:SF120">
    <property type="entry name" value="BIS(5'-ADENOSYL)-TRIPHOSPHATASE"/>
    <property type="match status" value="1"/>
</dbReference>
<feature type="region of interest" description="Disordered" evidence="1">
    <location>
        <begin position="501"/>
        <end position="538"/>
    </location>
</feature>
<evidence type="ECO:0000256" key="1">
    <source>
        <dbReference type="SAM" id="MobiDB-lite"/>
    </source>
</evidence>
<dbReference type="Proteomes" id="UP000008909">
    <property type="component" value="Unassembled WGS sequence"/>
</dbReference>
<evidence type="ECO:0000313" key="3">
    <source>
        <dbReference type="EMBL" id="GAA35722.2"/>
    </source>
</evidence>
<organism evidence="3 4">
    <name type="scientific">Clonorchis sinensis</name>
    <name type="common">Chinese liver fluke</name>
    <dbReference type="NCBI Taxonomy" id="79923"/>
    <lineage>
        <taxon>Eukaryota</taxon>
        <taxon>Metazoa</taxon>
        <taxon>Spiralia</taxon>
        <taxon>Lophotrochozoa</taxon>
        <taxon>Platyhelminthes</taxon>
        <taxon>Trematoda</taxon>
        <taxon>Digenea</taxon>
        <taxon>Opisthorchiida</taxon>
        <taxon>Opisthorchiata</taxon>
        <taxon>Opisthorchiidae</taxon>
        <taxon>Clonorchis</taxon>
    </lineage>
</organism>
<evidence type="ECO:0000256" key="2">
    <source>
        <dbReference type="SAM" id="Phobius"/>
    </source>
</evidence>
<dbReference type="EMBL" id="DF143374">
    <property type="protein sequence ID" value="GAA35722.2"/>
    <property type="molecule type" value="Genomic_DNA"/>
</dbReference>
<dbReference type="AlphaFoldDB" id="H2KSE7"/>
<dbReference type="Gene3D" id="3.30.1360.180">
    <property type="match status" value="1"/>
</dbReference>
<evidence type="ECO:0000313" key="4">
    <source>
        <dbReference type="Proteomes" id="UP000008909"/>
    </source>
</evidence>
<gene>
    <name evidence="3" type="ORF">CLF_109061</name>
</gene>
<dbReference type="Pfam" id="PF01663">
    <property type="entry name" value="Phosphodiest"/>
    <property type="match status" value="2"/>
</dbReference>
<dbReference type="InterPro" id="IPR017850">
    <property type="entry name" value="Alkaline_phosphatase_core_sf"/>
</dbReference>
<dbReference type="SUPFAM" id="SSF53649">
    <property type="entry name" value="Alkaline phosphatase-like"/>
    <property type="match status" value="1"/>
</dbReference>
<feature type="transmembrane region" description="Helical" evidence="2">
    <location>
        <begin position="466"/>
        <end position="490"/>
    </location>
</feature>
<keyword evidence="2" id="KW-0812">Transmembrane</keyword>
<keyword evidence="2" id="KW-0472">Membrane</keyword>
<keyword evidence="2" id="KW-1133">Transmembrane helix</keyword>
<reference evidence="3" key="1">
    <citation type="journal article" date="2011" name="Genome Biol.">
        <title>The draft genome of the carcinogenic human liver fluke Clonorchis sinensis.</title>
        <authorList>
            <person name="Wang X."/>
            <person name="Chen W."/>
            <person name="Huang Y."/>
            <person name="Sun J."/>
            <person name="Men J."/>
            <person name="Liu H."/>
            <person name="Luo F."/>
            <person name="Guo L."/>
            <person name="Lv X."/>
            <person name="Deng C."/>
            <person name="Zhou C."/>
            <person name="Fan Y."/>
            <person name="Li X."/>
            <person name="Huang L."/>
            <person name="Hu Y."/>
            <person name="Liang C."/>
            <person name="Hu X."/>
            <person name="Xu J."/>
            <person name="Yu X."/>
        </authorList>
    </citation>
    <scope>NUCLEOTIDE SEQUENCE [LARGE SCALE GENOMIC DNA]</scope>
    <source>
        <strain evidence="3">Henan</strain>
    </source>
</reference>